<comment type="caution">
    <text evidence="1">The sequence shown here is derived from an EMBL/GenBank/DDBJ whole genome shotgun (WGS) entry which is preliminary data.</text>
</comment>
<accession>A0AAU9XD83</accession>
<evidence type="ECO:0000313" key="2">
    <source>
        <dbReference type="Proteomes" id="UP001159428"/>
    </source>
</evidence>
<evidence type="ECO:0000313" key="1">
    <source>
        <dbReference type="EMBL" id="CAH3144016.1"/>
    </source>
</evidence>
<protein>
    <recommendedName>
        <fullName evidence="3">Glycosyl transferase family 1 domain-containing protein</fullName>
    </recommendedName>
</protein>
<name>A0AAU9XD83_9CNID</name>
<dbReference type="AlphaFoldDB" id="A0AAU9XD83"/>
<keyword evidence="2" id="KW-1185">Reference proteome</keyword>
<evidence type="ECO:0008006" key="3">
    <source>
        <dbReference type="Google" id="ProtNLM"/>
    </source>
</evidence>
<dbReference type="EMBL" id="CALNXJ010000038">
    <property type="protein sequence ID" value="CAH3144016.1"/>
    <property type="molecule type" value="Genomic_DNA"/>
</dbReference>
<dbReference type="Proteomes" id="UP001159428">
    <property type="component" value="Unassembled WGS sequence"/>
</dbReference>
<dbReference type="SUPFAM" id="SSF53756">
    <property type="entry name" value="UDP-Glycosyltransferase/glycogen phosphorylase"/>
    <property type="match status" value="1"/>
</dbReference>
<sequence>MVPEGSCEELDKRNAESHNVTIVEAKKLHGFQNPNDWLYFLPKGLTTDIVIGVGERLCKMAQIFKELHHCKSIFVGCDSFEESFSRDAELRDAQAKMEDECLGKSNVQPMMQMADLPVAVGPKIADTLSVSLSRQGKEVFKLTPGILSEFADVTQTLCDREKFRILMAGHGHPRYFYKEELEIVAKAVAGLKDRSYQIILVGAAKGEHRGFIEKFHECGVPKHQLIIRSPPKDEEEMKRWLCEADLAIAPSGEQGFGMFGLIALSSGLPILVHGASGLGEALTDVPGGLSSIVESEDVTVWSKAIKKVRNKVRESTA</sequence>
<gene>
    <name evidence="1" type="ORF">PMEA_00020906</name>
</gene>
<dbReference type="Gene3D" id="3.40.50.2000">
    <property type="entry name" value="Glycogen Phosphorylase B"/>
    <property type="match status" value="1"/>
</dbReference>
<proteinExistence type="predicted"/>
<dbReference type="Pfam" id="PF20706">
    <property type="entry name" value="GT4-conflict"/>
    <property type="match status" value="1"/>
</dbReference>
<reference evidence="1 2" key="1">
    <citation type="submission" date="2022-05" db="EMBL/GenBank/DDBJ databases">
        <authorList>
            <consortium name="Genoscope - CEA"/>
            <person name="William W."/>
        </authorList>
    </citation>
    <scope>NUCLEOTIDE SEQUENCE [LARGE SCALE GENOMIC DNA]</scope>
</reference>
<organism evidence="1 2">
    <name type="scientific">Pocillopora meandrina</name>
    <dbReference type="NCBI Taxonomy" id="46732"/>
    <lineage>
        <taxon>Eukaryota</taxon>
        <taxon>Metazoa</taxon>
        <taxon>Cnidaria</taxon>
        <taxon>Anthozoa</taxon>
        <taxon>Hexacorallia</taxon>
        <taxon>Scleractinia</taxon>
        <taxon>Astrocoeniina</taxon>
        <taxon>Pocilloporidae</taxon>
        <taxon>Pocillopora</taxon>
    </lineage>
</organism>